<dbReference type="SUPFAM" id="SSF48371">
    <property type="entry name" value="ARM repeat"/>
    <property type="match status" value="1"/>
</dbReference>
<evidence type="ECO:0000256" key="1">
    <source>
        <dbReference type="SAM" id="Phobius"/>
    </source>
</evidence>
<dbReference type="RefSeq" id="WP_090391944.1">
    <property type="nucleotide sequence ID" value="NZ_FMZO01000013.1"/>
</dbReference>
<name>A0A1G6XMM5_NIADE</name>
<keyword evidence="1" id="KW-0812">Transmembrane</keyword>
<gene>
    <name evidence="2" type="ORF">SAMN04487894_113107</name>
</gene>
<dbReference type="OrthoDB" id="978644at2"/>
<reference evidence="3" key="1">
    <citation type="submission" date="2016-10" db="EMBL/GenBank/DDBJ databases">
        <authorList>
            <person name="Varghese N."/>
            <person name="Submissions S."/>
        </authorList>
    </citation>
    <scope>NUCLEOTIDE SEQUENCE [LARGE SCALE GENOMIC DNA]</scope>
    <source>
        <strain evidence="3">DSM 25811 / CCM 8410 / LMG 26954 / E90</strain>
    </source>
</reference>
<evidence type="ECO:0000313" key="3">
    <source>
        <dbReference type="Proteomes" id="UP000198757"/>
    </source>
</evidence>
<proteinExistence type="predicted"/>
<dbReference type="AlphaFoldDB" id="A0A1G6XMM5"/>
<dbReference type="InterPro" id="IPR011989">
    <property type="entry name" value="ARM-like"/>
</dbReference>
<keyword evidence="1" id="KW-0472">Membrane</keyword>
<keyword evidence="1" id="KW-1133">Transmembrane helix</keyword>
<dbReference type="Gene3D" id="1.25.10.10">
    <property type="entry name" value="Leucine-rich Repeat Variant"/>
    <property type="match status" value="1"/>
</dbReference>
<dbReference type="Proteomes" id="UP000198757">
    <property type="component" value="Unassembled WGS sequence"/>
</dbReference>
<evidence type="ECO:0000313" key="2">
    <source>
        <dbReference type="EMBL" id="SDD78597.1"/>
    </source>
</evidence>
<dbReference type="STRING" id="1285928.SAMN04487894_113107"/>
<feature type="transmembrane region" description="Helical" evidence="1">
    <location>
        <begin position="52"/>
        <end position="70"/>
    </location>
</feature>
<protein>
    <submittedName>
        <fullName evidence="2">HEAT repeat-containing protein</fullName>
    </submittedName>
</protein>
<organism evidence="2 3">
    <name type="scientific">Niabella drilacis (strain DSM 25811 / CCM 8410 / CCUG 62505 / LMG 26954 / E90)</name>
    <dbReference type="NCBI Taxonomy" id="1285928"/>
    <lineage>
        <taxon>Bacteria</taxon>
        <taxon>Pseudomonadati</taxon>
        <taxon>Bacteroidota</taxon>
        <taxon>Chitinophagia</taxon>
        <taxon>Chitinophagales</taxon>
        <taxon>Chitinophagaceae</taxon>
        <taxon>Niabella</taxon>
    </lineage>
</organism>
<sequence>MKKDILKEFVVENRDDFDDQEPGSDVLGKIQSRLGLEQPVVVPGAKVIKFRYWWAAAAAIVVIIGVAALFHQKEAIDHSIVAHTAPVSVKPMMGAGKKDSVPVVQSMVAAIAEPVQRNAVVKKSRRIVAEKNTTPGIDAEAELAASNTVADDWRKGLQNESSSARLAAILASGKENAALSSSDLQTLSNTLNSDENSNVRLAALDVLKKQENRETVKELLLQSVSKQDDPVVQMELLASLSSGEATTIKQQLLDITQDPMNMDGVRNEAYAALLRSKSNF</sequence>
<accession>A0A1G6XMM5</accession>
<dbReference type="EMBL" id="FMZO01000013">
    <property type="protein sequence ID" value="SDD78597.1"/>
    <property type="molecule type" value="Genomic_DNA"/>
</dbReference>
<keyword evidence="3" id="KW-1185">Reference proteome</keyword>
<dbReference type="InterPro" id="IPR016024">
    <property type="entry name" value="ARM-type_fold"/>
</dbReference>